<feature type="binding site" evidence="18">
    <location>
        <position position="76"/>
    </location>
    <ligand>
        <name>a divalent metal cation</name>
        <dbReference type="ChEBI" id="CHEBI:60240"/>
    </ligand>
</feature>
<evidence type="ECO:0000313" key="20">
    <source>
        <dbReference type="EMBL" id="QPC46921.1"/>
    </source>
</evidence>
<dbReference type="Gene3D" id="1.10.287.3610">
    <property type="match status" value="1"/>
</dbReference>
<dbReference type="InterPro" id="IPR033717">
    <property type="entry name" value="UDPK"/>
</dbReference>
<gene>
    <name evidence="20" type="ORF">G8O30_08080</name>
</gene>
<dbReference type="Pfam" id="PF01219">
    <property type="entry name" value="DAGK_prokar"/>
    <property type="match status" value="1"/>
</dbReference>
<keyword evidence="18" id="KW-0479">Metal-binding</keyword>
<proteinExistence type="inferred from homology"/>
<evidence type="ECO:0000256" key="16">
    <source>
        <dbReference type="PIRSR" id="PIRSR600829-2"/>
    </source>
</evidence>
<evidence type="ECO:0000256" key="10">
    <source>
        <dbReference type="ARBA" id="ARBA00022989"/>
    </source>
</evidence>
<evidence type="ECO:0000256" key="1">
    <source>
        <dbReference type="ARBA" id="ARBA00004651"/>
    </source>
</evidence>
<dbReference type="InterPro" id="IPR000829">
    <property type="entry name" value="DAGK"/>
</dbReference>
<keyword evidence="6 19" id="KW-0812">Transmembrane</keyword>
<reference evidence="20 21" key="1">
    <citation type="submission" date="2019-07" db="EMBL/GenBank/DDBJ databases">
        <title>Genome sequence of 2 isolates from Red Sea Mangroves.</title>
        <authorList>
            <person name="Sefrji F."/>
            <person name="Michoud G."/>
            <person name="Merlino G."/>
            <person name="Daffonchio D."/>
        </authorList>
    </citation>
    <scope>NUCLEOTIDE SEQUENCE [LARGE SCALE GENOMIC DNA]</scope>
    <source>
        <strain evidence="20 21">R1DC41</strain>
    </source>
</reference>
<keyword evidence="13" id="KW-0594">Phospholipid biosynthesis</keyword>
<keyword evidence="8 20" id="KW-0418">Kinase</keyword>
<evidence type="ECO:0000256" key="3">
    <source>
        <dbReference type="ARBA" id="ARBA00022475"/>
    </source>
</evidence>
<keyword evidence="9 17" id="KW-0067">ATP-binding</keyword>
<keyword evidence="21" id="KW-1185">Reference proteome</keyword>
<evidence type="ECO:0000256" key="6">
    <source>
        <dbReference type="ARBA" id="ARBA00022692"/>
    </source>
</evidence>
<keyword evidence="14" id="KW-1208">Phospholipid metabolism</keyword>
<dbReference type="KEGG" id="mcui:G8O30_08080"/>
<evidence type="ECO:0000256" key="15">
    <source>
        <dbReference type="PIRSR" id="PIRSR600829-1"/>
    </source>
</evidence>
<evidence type="ECO:0000256" key="2">
    <source>
        <dbReference type="ARBA" id="ARBA00005967"/>
    </source>
</evidence>
<dbReference type="InterPro" id="IPR036945">
    <property type="entry name" value="DAGK_sf"/>
</dbReference>
<evidence type="ECO:0000256" key="9">
    <source>
        <dbReference type="ARBA" id="ARBA00022840"/>
    </source>
</evidence>
<comment type="similarity">
    <text evidence="2">Belongs to the bacterial diacylglycerol kinase family.</text>
</comment>
<dbReference type="RefSeq" id="WP_239671589.1">
    <property type="nucleotide sequence ID" value="NZ_CP049742.1"/>
</dbReference>
<evidence type="ECO:0000256" key="7">
    <source>
        <dbReference type="ARBA" id="ARBA00022741"/>
    </source>
</evidence>
<keyword evidence="18" id="KW-0460">Magnesium</keyword>
<evidence type="ECO:0000256" key="11">
    <source>
        <dbReference type="ARBA" id="ARBA00023098"/>
    </source>
</evidence>
<keyword evidence="12 19" id="KW-0472">Membrane</keyword>
<sequence>MGYRERKYSFKRSFGYAITGVWYGLKKERHMQFHIAATISVTILGLLTRITLAEWRTIWLSIGLVISLELVNTAIEKCVDLVTQEYHPIAKIAKDVAAGAVLVAATVSVLVGGSIFLPYWF</sequence>
<feature type="binding site" evidence="17">
    <location>
        <begin position="94"/>
        <end position="95"/>
    </location>
    <ligand>
        <name>ATP</name>
        <dbReference type="ChEBI" id="CHEBI:30616"/>
    </ligand>
</feature>
<dbReference type="Proteomes" id="UP000593626">
    <property type="component" value="Chromosome"/>
</dbReference>
<accession>A0A7S8CBH5</accession>
<feature type="binding site" evidence="17">
    <location>
        <position position="16"/>
    </location>
    <ligand>
        <name>ATP</name>
        <dbReference type="ChEBI" id="CHEBI:30616"/>
    </ligand>
</feature>
<feature type="active site" description="Proton acceptor" evidence="15">
    <location>
        <position position="69"/>
    </location>
</feature>
<evidence type="ECO:0000256" key="19">
    <source>
        <dbReference type="SAM" id="Phobius"/>
    </source>
</evidence>
<organism evidence="20 21">
    <name type="scientific">Mangrovibacillus cuniculi</name>
    <dbReference type="NCBI Taxonomy" id="2593652"/>
    <lineage>
        <taxon>Bacteria</taxon>
        <taxon>Bacillati</taxon>
        <taxon>Bacillota</taxon>
        <taxon>Bacilli</taxon>
        <taxon>Bacillales</taxon>
        <taxon>Bacillaceae</taxon>
        <taxon>Mangrovibacillus</taxon>
    </lineage>
</organism>
<evidence type="ECO:0000256" key="4">
    <source>
        <dbReference type="ARBA" id="ARBA00022516"/>
    </source>
</evidence>
<protein>
    <submittedName>
        <fullName evidence="20">Diacylglycerol kinase family protein</fullName>
    </submittedName>
</protein>
<feature type="binding site" evidence="17">
    <location>
        <begin position="85"/>
        <end position="87"/>
    </location>
    <ligand>
        <name>ATP</name>
        <dbReference type="ChEBI" id="CHEBI:30616"/>
    </ligand>
</feature>
<evidence type="ECO:0000313" key="21">
    <source>
        <dbReference type="Proteomes" id="UP000593626"/>
    </source>
</evidence>
<dbReference type="GO" id="GO:0005886">
    <property type="term" value="C:plasma membrane"/>
    <property type="evidence" value="ECO:0007669"/>
    <property type="project" value="UniProtKB-SubCell"/>
</dbReference>
<keyword evidence="7 17" id="KW-0547">Nucleotide-binding</keyword>
<dbReference type="AlphaFoldDB" id="A0A7S8CBH5"/>
<name>A0A7S8CBH5_9BACI</name>
<dbReference type="GO" id="GO:0046872">
    <property type="term" value="F:metal ion binding"/>
    <property type="evidence" value="ECO:0007669"/>
    <property type="project" value="UniProtKB-KW"/>
</dbReference>
<evidence type="ECO:0000256" key="17">
    <source>
        <dbReference type="PIRSR" id="PIRSR600829-3"/>
    </source>
</evidence>
<feature type="transmembrane region" description="Helical" evidence="19">
    <location>
        <begin position="58"/>
        <end position="75"/>
    </location>
</feature>
<dbReference type="CDD" id="cd14265">
    <property type="entry name" value="UDPK_IM_like"/>
    <property type="match status" value="1"/>
</dbReference>
<evidence type="ECO:0000256" key="18">
    <source>
        <dbReference type="PIRSR" id="PIRSR600829-4"/>
    </source>
</evidence>
<keyword evidence="4" id="KW-0444">Lipid biosynthesis</keyword>
<evidence type="ECO:0000256" key="13">
    <source>
        <dbReference type="ARBA" id="ARBA00023209"/>
    </source>
</evidence>
<feature type="binding site" evidence="17">
    <location>
        <position position="76"/>
    </location>
    <ligand>
        <name>ATP</name>
        <dbReference type="ChEBI" id="CHEBI:30616"/>
    </ligand>
</feature>
<feature type="binding site" evidence="18">
    <location>
        <position position="28"/>
    </location>
    <ligand>
        <name>a divalent metal cation</name>
        <dbReference type="ChEBI" id="CHEBI:60240"/>
    </ligand>
</feature>
<evidence type="ECO:0000256" key="8">
    <source>
        <dbReference type="ARBA" id="ARBA00022777"/>
    </source>
</evidence>
<evidence type="ECO:0000256" key="12">
    <source>
        <dbReference type="ARBA" id="ARBA00023136"/>
    </source>
</evidence>
<comment type="subcellular location">
    <subcellularLocation>
        <location evidence="1">Cell membrane</location>
        <topology evidence="1">Multi-pass membrane protein</topology>
    </subcellularLocation>
</comment>
<dbReference type="GO" id="GO:0016301">
    <property type="term" value="F:kinase activity"/>
    <property type="evidence" value="ECO:0007669"/>
    <property type="project" value="UniProtKB-KW"/>
</dbReference>
<dbReference type="PANTHER" id="PTHR34299:SF1">
    <property type="entry name" value="DIACYLGLYCEROL KINASE"/>
    <property type="match status" value="1"/>
</dbReference>
<keyword evidence="3" id="KW-1003">Cell membrane</keyword>
<dbReference type="EMBL" id="CP049742">
    <property type="protein sequence ID" value="QPC46921.1"/>
    <property type="molecule type" value="Genomic_DNA"/>
</dbReference>
<feature type="binding site" evidence="17">
    <location>
        <position position="28"/>
    </location>
    <ligand>
        <name>ATP</name>
        <dbReference type="ChEBI" id="CHEBI:30616"/>
    </ligand>
</feature>
<comment type="cofactor">
    <cofactor evidence="18">
        <name>Mg(2+)</name>
        <dbReference type="ChEBI" id="CHEBI:18420"/>
    </cofactor>
    <text evidence="18">Mn(2+), Zn(2+), Cd(2+) and Co(2+) support activity to lesser extents.</text>
</comment>
<evidence type="ECO:0000256" key="5">
    <source>
        <dbReference type="ARBA" id="ARBA00022679"/>
    </source>
</evidence>
<keyword evidence="10 19" id="KW-1133">Transmembrane helix</keyword>
<feature type="binding site" evidence="16">
    <location>
        <position position="69"/>
    </location>
    <ligand>
        <name>substrate</name>
    </ligand>
</feature>
<keyword evidence="11" id="KW-0443">Lipid metabolism</keyword>
<dbReference type="PROSITE" id="PS01069">
    <property type="entry name" value="DAGK_PROKAR"/>
    <property type="match status" value="1"/>
</dbReference>
<dbReference type="GO" id="GO:0005524">
    <property type="term" value="F:ATP binding"/>
    <property type="evidence" value="ECO:0007669"/>
    <property type="project" value="UniProtKB-KW"/>
</dbReference>
<keyword evidence="5" id="KW-0808">Transferase</keyword>
<feature type="transmembrane region" description="Helical" evidence="19">
    <location>
        <begin position="96"/>
        <end position="120"/>
    </location>
</feature>
<dbReference type="GO" id="GO:0008654">
    <property type="term" value="P:phospholipid biosynthetic process"/>
    <property type="evidence" value="ECO:0007669"/>
    <property type="project" value="UniProtKB-KW"/>
</dbReference>
<feature type="transmembrane region" description="Helical" evidence="19">
    <location>
        <begin position="33"/>
        <end position="52"/>
    </location>
</feature>
<evidence type="ECO:0000256" key="14">
    <source>
        <dbReference type="ARBA" id="ARBA00023264"/>
    </source>
</evidence>
<dbReference type="PANTHER" id="PTHR34299">
    <property type="entry name" value="DIACYLGLYCEROL KINASE"/>
    <property type="match status" value="1"/>
</dbReference>